<evidence type="ECO:0000313" key="7">
    <source>
        <dbReference type="EnsemblPlants" id="Kaladp0606s0002.1.v1.1"/>
    </source>
</evidence>
<dbReference type="InterPro" id="IPR015683">
    <property type="entry name" value="Ionotropic_Glu_rcpt"/>
</dbReference>
<evidence type="ECO:0000256" key="4">
    <source>
        <dbReference type="ARBA" id="ARBA00023136"/>
    </source>
</evidence>
<dbReference type="Pfam" id="PF01094">
    <property type="entry name" value="ANF_receptor"/>
    <property type="match status" value="1"/>
</dbReference>
<name>A0A7N0VEX4_KALFE</name>
<evidence type="ECO:0000256" key="1">
    <source>
        <dbReference type="ARBA" id="ARBA00004370"/>
    </source>
</evidence>
<protein>
    <recommendedName>
        <fullName evidence="6">Receptor ligand binding region domain-containing protein</fullName>
    </recommendedName>
</protein>
<dbReference type="PANTHER" id="PTHR34836:SF9">
    <property type="entry name" value="RECEPTOR LIGAND BINDING REGION DOMAIN-CONTAINING PROTEIN"/>
    <property type="match status" value="1"/>
</dbReference>
<reference evidence="7" key="1">
    <citation type="submission" date="2021-01" db="UniProtKB">
        <authorList>
            <consortium name="EnsemblPlants"/>
        </authorList>
    </citation>
    <scope>IDENTIFICATION</scope>
</reference>
<evidence type="ECO:0000313" key="8">
    <source>
        <dbReference type="Proteomes" id="UP000594263"/>
    </source>
</evidence>
<feature type="signal peptide" evidence="5">
    <location>
        <begin position="1"/>
        <end position="36"/>
    </location>
</feature>
<keyword evidence="5" id="KW-0732">Signal</keyword>
<evidence type="ECO:0000256" key="2">
    <source>
        <dbReference type="ARBA" id="ARBA00022692"/>
    </source>
</evidence>
<dbReference type="Gene3D" id="3.40.50.2300">
    <property type="match status" value="2"/>
</dbReference>
<sequence length="500" mass="55424">MQFKKKKKMMMMAHMTSSPFMYCCCLLWVLVCSSGASPVNIGIIDDFDSRSGKEERIAMEIAVSDFYGASNLQPALYFNNSGTSPVQAYSLAKGLIEEKHVKALMGFQTWQAGSITVDLSNQSKTPMLSLAEEVPPWATREWPFLINAARSQHAQMKAVVAVVQSWLWWRVTIIYEDTGSTPDGIISHLINELQDADVFIEQIARLSPWLAFSDKHYIRRELESLKAKQSRVFIVHTSVNLASNIFIQAEKLGLVDNDSVWITTSTITNQLDLLSATAISSMQGVLGVKSYLPSSGSQFERFRAEFRVRFKARYPDEPCTEPGLYALQAYDALWALALAINPISNSSTMSGESLVDNISKSDFKGLNGEFKLSRQGGVELEAQKVFGIVNVFGKSYREVGYWSDGLGFSANITEGSRKYDKRLSELGAVFWPGGASSVPRGYTIPTDANPLVIGVPLQQMQNSQSRSKKSESRVWTGAETDVGLGSHISLAEIRMKSQSY</sequence>
<dbReference type="InterPro" id="IPR028082">
    <property type="entry name" value="Peripla_BP_I"/>
</dbReference>
<keyword evidence="3" id="KW-1133">Transmembrane helix</keyword>
<evidence type="ECO:0000259" key="6">
    <source>
        <dbReference type="Pfam" id="PF01094"/>
    </source>
</evidence>
<keyword evidence="8" id="KW-1185">Reference proteome</keyword>
<dbReference type="AlphaFoldDB" id="A0A7N0VEX4"/>
<dbReference type="FunFam" id="3.40.50.2300:FF:000188">
    <property type="entry name" value="Glutamate receptor"/>
    <property type="match status" value="1"/>
</dbReference>
<evidence type="ECO:0000256" key="3">
    <source>
        <dbReference type="ARBA" id="ARBA00022989"/>
    </source>
</evidence>
<dbReference type="InterPro" id="IPR001828">
    <property type="entry name" value="ANF_lig-bd_rcpt"/>
</dbReference>
<dbReference type="GO" id="GO:0016020">
    <property type="term" value="C:membrane"/>
    <property type="evidence" value="ECO:0007669"/>
    <property type="project" value="UniProtKB-SubCell"/>
</dbReference>
<organism evidence="7 8">
    <name type="scientific">Kalanchoe fedtschenkoi</name>
    <name type="common">Lavender scallops</name>
    <name type="synonym">South American air plant</name>
    <dbReference type="NCBI Taxonomy" id="63787"/>
    <lineage>
        <taxon>Eukaryota</taxon>
        <taxon>Viridiplantae</taxon>
        <taxon>Streptophyta</taxon>
        <taxon>Embryophyta</taxon>
        <taxon>Tracheophyta</taxon>
        <taxon>Spermatophyta</taxon>
        <taxon>Magnoliopsida</taxon>
        <taxon>eudicotyledons</taxon>
        <taxon>Gunneridae</taxon>
        <taxon>Pentapetalae</taxon>
        <taxon>Saxifragales</taxon>
        <taxon>Crassulaceae</taxon>
        <taxon>Kalanchoe</taxon>
    </lineage>
</organism>
<feature type="domain" description="Receptor ligand binding region" evidence="6">
    <location>
        <begin position="56"/>
        <end position="379"/>
    </location>
</feature>
<feature type="chain" id="PRO_5029604078" description="Receptor ligand binding region domain-containing protein" evidence="5">
    <location>
        <begin position="37"/>
        <end position="500"/>
    </location>
</feature>
<keyword evidence="4" id="KW-0472">Membrane</keyword>
<keyword evidence="2" id="KW-0812">Transmembrane</keyword>
<dbReference type="CDD" id="cd19990">
    <property type="entry name" value="PBP1_GABAb_receptor_plant"/>
    <property type="match status" value="1"/>
</dbReference>
<dbReference type="PANTHER" id="PTHR34836">
    <property type="entry name" value="OS06G0188250 PROTEIN"/>
    <property type="match status" value="1"/>
</dbReference>
<proteinExistence type="predicted"/>
<dbReference type="OMA" id="QELGFWS"/>
<comment type="subcellular location">
    <subcellularLocation>
        <location evidence="1">Membrane</location>
    </subcellularLocation>
</comment>
<dbReference type="Proteomes" id="UP000594263">
    <property type="component" value="Unplaced"/>
</dbReference>
<accession>A0A7N0VEX4</accession>
<dbReference type="InterPro" id="IPR044440">
    <property type="entry name" value="GABAb_receptor_plant_PBP1"/>
</dbReference>
<evidence type="ECO:0000256" key="5">
    <source>
        <dbReference type="SAM" id="SignalP"/>
    </source>
</evidence>
<dbReference type="EnsemblPlants" id="Kaladp0606s0002.1.v1.1">
    <property type="protein sequence ID" value="Kaladp0606s0002.1.v1.1"/>
    <property type="gene ID" value="Kaladp0606s0002.v1.1"/>
</dbReference>
<dbReference type="SUPFAM" id="SSF53822">
    <property type="entry name" value="Periplasmic binding protein-like I"/>
    <property type="match status" value="1"/>
</dbReference>
<dbReference type="Gramene" id="Kaladp0606s0002.1.v1.1">
    <property type="protein sequence ID" value="Kaladp0606s0002.1.v1.1"/>
    <property type="gene ID" value="Kaladp0606s0002.v1.1"/>
</dbReference>